<comment type="caution">
    <text evidence="2">The sequence shown here is derived from an EMBL/GenBank/DDBJ whole genome shotgun (WGS) entry which is preliminary data.</text>
</comment>
<reference evidence="2 3" key="1">
    <citation type="submission" date="2021-08" db="EMBL/GenBank/DDBJ databases">
        <title>Draft Genome Sequence of Phanerochaete sordida strain YK-624.</title>
        <authorList>
            <person name="Mori T."/>
            <person name="Dohra H."/>
            <person name="Suzuki T."/>
            <person name="Kawagishi H."/>
            <person name="Hirai H."/>
        </authorList>
    </citation>
    <scope>NUCLEOTIDE SEQUENCE [LARGE SCALE GENOMIC DNA]</scope>
    <source>
        <strain evidence="2 3">YK-624</strain>
    </source>
</reference>
<evidence type="ECO:0000313" key="3">
    <source>
        <dbReference type="Proteomes" id="UP000703269"/>
    </source>
</evidence>
<dbReference type="EMBL" id="BPQB01000051">
    <property type="protein sequence ID" value="GJE95697.1"/>
    <property type="molecule type" value="Genomic_DNA"/>
</dbReference>
<evidence type="ECO:0000313" key="2">
    <source>
        <dbReference type="EMBL" id="GJE95697.1"/>
    </source>
</evidence>
<gene>
    <name evidence="2" type="ORF">PsYK624_118830</name>
</gene>
<keyword evidence="3" id="KW-1185">Reference proteome</keyword>
<organism evidence="2 3">
    <name type="scientific">Phanerochaete sordida</name>
    <dbReference type="NCBI Taxonomy" id="48140"/>
    <lineage>
        <taxon>Eukaryota</taxon>
        <taxon>Fungi</taxon>
        <taxon>Dikarya</taxon>
        <taxon>Basidiomycota</taxon>
        <taxon>Agaricomycotina</taxon>
        <taxon>Agaricomycetes</taxon>
        <taxon>Polyporales</taxon>
        <taxon>Phanerochaetaceae</taxon>
        <taxon>Phanerochaete</taxon>
    </lineage>
</organism>
<name>A0A9P3LIZ6_9APHY</name>
<proteinExistence type="predicted"/>
<dbReference type="Proteomes" id="UP000703269">
    <property type="component" value="Unassembled WGS sequence"/>
</dbReference>
<feature type="region of interest" description="Disordered" evidence="1">
    <location>
        <begin position="107"/>
        <end position="131"/>
    </location>
</feature>
<protein>
    <submittedName>
        <fullName evidence="2">Uncharacterized protein</fullName>
    </submittedName>
</protein>
<evidence type="ECO:0000256" key="1">
    <source>
        <dbReference type="SAM" id="MobiDB-lite"/>
    </source>
</evidence>
<sequence>MKPKSARGSPLNVRRKRRSGARTSSGACVVLLVERTAEPRTCGCWCSHGRQPPTAVVTNPFPAMIPSCRLMVCSNAFRQRNATIPKHTAPPKVRHATALVACIGPGAASRASPLRRPEADTQPARLRTRRS</sequence>
<accession>A0A9P3LIZ6</accession>
<dbReference type="AlphaFoldDB" id="A0A9P3LIZ6"/>